<dbReference type="AlphaFoldDB" id="A0A3A4ALC4"/>
<keyword evidence="1" id="KW-0175">Coiled coil</keyword>
<gene>
    <name evidence="3" type="ORF">D5H75_26080</name>
</gene>
<dbReference type="Proteomes" id="UP000265768">
    <property type="component" value="Unassembled WGS sequence"/>
</dbReference>
<dbReference type="EMBL" id="QZEY01000012">
    <property type="protein sequence ID" value="RJL26460.1"/>
    <property type="molecule type" value="Genomic_DNA"/>
</dbReference>
<evidence type="ECO:0000313" key="4">
    <source>
        <dbReference type="Proteomes" id="UP000265768"/>
    </source>
</evidence>
<proteinExistence type="predicted"/>
<feature type="coiled-coil region" evidence="1">
    <location>
        <begin position="160"/>
        <end position="188"/>
    </location>
</feature>
<accession>A0A3A4ALC4</accession>
<feature type="domain" description="Hemerythrin-like" evidence="2">
    <location>
        <begin position="65"/>
        <end position="192"/>
    </location>
</feature>
<dbReference type="Pfam" id="PF01814">
    <property type="entry name" value="Hemerythrin"/>
    <property type="match status" value="1"/>
</dbReference>
<evidence type="ECO:0000256" key="1">
    <source>
        <dbReference type="SAM" id="Coils"/>
    </source>
</evidence>
<evidence type="ECO:0000259" key="2">
    <source>
        <dbReference type="Pfam" id="PF01814"/>
    </source>
</evidence>
<name>A0A3A4ALC4_9ACTN</name>
<dbReference type="OrthoDB" id="5197650at2"/>
<dbReference type="Gene3D" id="1.20.120.520">
    <property type="entry name" value="nmb1532 protein domain like"/>
    <property type="match status" value="1"/>
</dbReference>
<keyword evidence="4" id="KW-1185">Reference proteome</keyword>
<dbReference type="InterPro" id="IPR012312">
    <property type="entry name" value="Hemerythrin-like"/>
</dbReference>
<organism evidence="3 4">
    <name type="scientific">Bailinhaonella thermotolerans</name>
    <dbReference type="NCBI Taxonomy" id="1070861"/>
    <lineage>
        <taxon>Bacteria</taxon>
        <taxon>Bacillati</taxon>
        <taxon>Actinomycetota</taxon>
        <taxon>Actinomycetes</taxon>
        <taxon>Streptosporangiales</taxon>
        <taxon>Streptosporangiaceae</taxon>
        <taxon>Bailinhaonella</taxon>
    </lineage>
</organism>
<sequence length="265" mass="29533">MAVCQRIHNTNCRLRAPVDWSLDRPKSTASAVPTLIGMADIQTPPVARRRSGDPEPDLTGFVVIHRAMIADARRLAGALAAMAEGAPPPPERIAAVRAYARPYLTEIHHHHENEDEVLWPVIEAAAGQAIDLAPLTDDHRALAPVLARAERALAGLGPGGREALRELADALADLRDLLEEHIADEERQVFPVVRRFVPRESFEWCERRFQEKAGLGHIRFLLPWIARHTAPAEMDHLLRRGGLPFRVLLALFRGRHAALERRVFG</sequence>
<comment type="caution">
    <text evidence="3">The sequence shown here is derived from an EMBL/GenBank/DDBJ whole genome shotgun (WGS) entry which is preliminary data.</text>
</comment>
<reference evidence="3 4" key="1">
    <citation type="submission" date="2018-09" db="EMBL/GenBank/DDBJ databases">
        <title>YIM 75507 draft genome.</title>
        <authorList>
            <person name="Tang S."/>
            <person name="Feng Y."/>
        </authorList>
    </citation>
    <scope>NUCLEOTIDE SEQUENCE [LARGE SCALE GENOMIC DNA]</scope>
    <source>
        <strain evidence="3 4">YIM 75507</strain>
    </source>
</reference>
<dbReference type="CDD" id="cd12108">
    <property type="entry name" value="Hr-like"/>
    <property type="match status" value="1"/>
</dbReference>
<protein>
    <submittedName>
        <fullName evidence="3">Hemerythrin domain-containing protein</fullName>
    </submittedName>
</protein>
<evidence type="ECO:0000313" key="3">
    <source>
        <dbReference type="EMBL" id="RJL26460.1"/>
    </source>
</evidence>